<evidence type="ECO:0000313" key="3">
    <source>
        <dbReference type="Proteomes" id="UP000017837"/>
    </source>
</evidence>
<evidence type="ECO:0000313" key="2">
    <source>
        <dbReference type="EMBL" id="ESQ78430.1"/>
    </source>
</evidence>
<gene>
    <name evidence="2" type="ORF">ABENE_23125</name>
</gene>
<dbReference type="Proteomes" id="UP000017837">
    <property type="component" value="Unassembled WGS sequence"/>
</dbReference>
<evidence type="ECO:0000256" key="1">
    <source>
        <dbReference type="SAM" id="MobiDB-lite"/>
    </source>
</evidence>
<name>V4NZ77_9CAUL</name>
<feature type="region of interest" description="Disordered" evidence="1">
    <location>
        <begin position="1"/>
        <end position="40"/>
    </location>
</feature>
<reference evidence="2 3" key="1">
    <citation type="journal article" date="2014" name="Nature">
        <title>Sequential evolution of bacterial morphology by co-option of a developmental regulator.</title>
        <authorList>
            <person name="Jiang C."/>
            <person name="Brown P.J."/>
            <person name="Ducret A."/>
            <person name="Brun Y.V."/>
        </authorList>
    </citation>
    <scope>NUCLEOTIDE SEQUENCE [LARGE SCALE GENOMIC DNA]</scope>
    <source>
        <strain evidence="2 3">DSM 16100</strain>
    </source>
</reference>
<sequence length="40" mass="4253">MPSIKDGSIVFKPVKGLDDGHGGMPRPEGGFGRDALEVER</sequence>
<proteinExistence type="predicted"/>
<comment type="caution">
    <text evidence="2">The sequence shown here is derived from an EMBL/GenBank/DDBJ whole genome shotgun (WGS) entry which is preliminary data.</text>
</comment>
<dbReference type="EMBL" id="AWGB01000118">
    <property type="protein sequence ID" value="ESQ78430.1"/>
    <property type="molecule type" value="Genomic_DNA"/>
</dbReference>
<dbReference type="AlphaFoldDB" id="V4NZ77"/>
<protein>
    <submittedName>
        <fullName evidence="2">Uncharacterized protein</fullName>
    </submittedName>
</protein>
<keyword evidence="3" id="KW-1185">Reference proteome</keyword>
<accession>V4NZ77</accession>
<organism evidence="2 3">
    <name type="scientific">Asticcacaulis benevestitus DSM 16100 = ATCC BAA-896</name>
    <dbReference type="NCBI Taxonomy" id="1121022"/>
    <lineage>
        <taxon>Bacteria</taxon>
        <taxon>Pseudomonadati</taxon>
        <taxon>Pseudomonadota</taxon>
        <taxon>Alphaproteobacteria</taxon>
        <taxon>Caulobacterales</taxon>
        <taxon>Caulobacteraceae</taxon>
        <taxon>Asticcacaulis</taxon>
    </lineage>
</organism>